<dbReference type="CDD" id="cd22752">
    <property type="entry name" value="OTU_OTUD5-like"/>
    <property type="match status" value="1"/>
</dbReference>
<dbReference type="GO" id="GO:0016579">
    <property type="term" value="P:protein deubiquitination"/>
    <property type="evidence" value="ECO:0007669"/>
    <property type="project" value="TreeGrafter"/>
</dbReference>
<evidence type="ECO:0000256" key="5">
    <source>
        <dbReference type="ARBA" id="ARBA00022786"/>
    </source>
</evidence>
<feature type="region of interest" description="Disordered" evidence="8">
    <location>
        <begin position="809"/>
        <end position="832"/>
    </location>
</feature>
<feature type="compositionally biased region" description="Basic residues" evidence="8">
    <location>
        <begin position="68"/>
        <end position="84"/>
    </location>
</feature>
<keyword evidence="4 10" id="KW-0645">Protease</keyword>
<dbReference type="GO" id="GO:0061578">
    <property type="term" value="F:K63-linked deubiquitinase activity"/>
    <property type="evidence" value="ECO:0007669"/>
    <property type="project" value="TreeGrafter"/>
</dbReference>
<feature type="domain" description="OTU" evidence="9">
    <location>
        <begin position="161"/>
        <end position="285"/>
    </location>
</feature>
<dbReference type="SUPFAM" id="SSF54001">
    <property type="entry name" value="Cysteine proteinases"/>
    <property type="match status" value="1"/>
</dbReference>
<feature type="region of interest" description="Disordered" evidence="8">
    <location>
        <begin position="614"/>
        <end position="640"/>
    </location>
</feature>
<comment type="similarity">
    <text evidence="2">Belongs to the peptidase C85 family.</text>
</comment>
<feature type="region of interest" description="Disordered" evidence="8">
    <location>
        <begin position="684"/>
        <end position="764"/>
    </location>
</feature>
<comment type="catalytic activity">
    <reaction evidence="1">
        <text>Thiol-dependent hydrolysis of ester, thioester, amide, peptide and isopeptide bonds formed by the C-terminal Gly of ubiquitin (a 76-residue protein attached to proteins as an intracellular targeting signal).</text>
        <dbReference type="EC" id="3.4.19.12"/>
    </reaction>
</comment>
<feature type="region of interest" description="Disordered" evidence="8">
    <location>
        <begin position="1"/>
        <end position="141"/>
    </location>
</feature>
<feature type="compositionally biased region" description="Basic and acidic residues" evidence="8">
    <location>
        <begin position="113"/>
        <end position="124"/>
    </location>
</feature>
<dbReference type="AlphaFoldDB" id="A0A6M2DKB4"/>
<dbReference type="Gene3D" id="3.90.70.80">
    <property type="match status" value="1"/>
</dbReference>
<feature type="compositionally biased region" description="Basic and acidic residues" evidence="8">
    <location>
        <begin position="85"/>
        <end position="100"/>
    </location>
</feature>
<organism evidence="10">
    <name type="scientific">Xenopsylla cheopis</name>
    <name type="common">Oriental rat flea</name>
    <name type="synonym">Pulex cheopis</name>
    <dbReference type="NCBI Taxonomy" id="163159"/>
    <lineage>
        <taxon>Eukaryota</taxon>
        <taxon>Metazoa</taxon>
        <taxon>Ecdysozoa</taxon>
        <taxon>Arthropoda</taxon>
        <taxon>Hexapoda</taxon>
        <taxon>Insecta</taxon>
        <taxon>Pterygota</taxon>
        <taxon>Neoptera</taxon>
        <taxon>Endopterygota</taxon>
        <taxon>Siphonaptera</taxon>
        <taxon>Pulicidae</taxon>
        <taxon>Xenopsyllinae</taxon>
        <taxon>Xenopsylla</taxon>
    </lineage>
</organism>
<feature type="compositionally biased region" description="Basic and acidic residues" evidence="8">
    <location>
        <begin position="628"/>
        <end position="637"/>
    </location>
</feature>
<dbReference type="InterPro" id="IPR003323">
    <property type="entry name" value="OTU_dom"/>
</dbReference>
<feature type="compositionally biased region" description="Polar residues" evidence="8">
    <location>
        <begin position="385"/>
        <end position="399"/>
    </location>
</feature>
<dbReference type="EMBL" id="GIIL01002404">
    <property type="protein sequence ID" value="NOV46130.1"/>
    <property type="molecule type" value="Transcribed_RNA"/>
</dbReference>
<keyword evidence="6" id="KW-0378">Hydrolase</keyword>
<evidence type="ECO:0000313" key="10">
    <source>
        <dbReference type="EMBL" id="NOV46130.1"/>
    </source>
</evidence>
<evidence type="ECO:0000256" key="3">
    <source>
        <dbReference type="ARBA" id="ARBA00012759"/>
    </source>
</evidence>
<evidence type="ECO:0000256" key="7">
    <source>
        <dbReference type="ARBA" id="ARBA00033460"/>
    </source>
</evidence>
<dbReference type="FunFam" id="3.90.70.80:FF:000018">
    <property type="entry name" value="OTU domain-containing protein 5-B"/>
    <property type="match status" value="1"/>
</dbReference>
<reference evidence="10" key="1">
    <citation type="submission" date="2020-03" db="EMBL/GenBank/DDBJ databases">
        <title>Transcriptomic Profiling of the Digestive Tract of the Rat Flea, Xenopsylla cheopis, Following Blood Feeding and Infection with Yersinia pestis.</title>
        <authorList>
            <person name="Bland D.M."/>
            <person name="Martens C.A."/>
            <person name="Virtaneva K."/>
            <person name="Kanakabandi K."/>
            <person name="Long D."/>
            <person name="Rosenke R."/>
            <person name="Saturday G.A."/>
            <person name="Hoyt F.H."/>
            <person name="Bruno D.P."/>
            <person name="Ribeiro J.M.C."/>
            <person name="Hinnebusch J."/>
        </authorList>
    </citation>
    <scope>NUCLEOTIDE SEQUENCE</scope>
</reference>
<proteinExistence type="inferred from homology"/>
<feature type="compositionally biased region" description="Low complexity" evidence="8">
    <location>
        <begin position="365"/>
        <end position="377"/>
    </location>
</feature>
<name>A0A6M2DKB4_XENCH</name>
<sequence>MTIKPSKKSSTAKNEDSNESQAHNAQNTATRAQNRSHTHSIPSSHPTGEISLYGSHTSTYEEHTPSTSKRRVRCSPHRSTNRCKLRSENKRDREPREPKKNSSRNSSPVPSCSEKETKVVREHSGYNSGDEYSPRPDQRLTEAEWEARDKRFETLINSRGLEVREMVNDGACLFRAISDQIFGDQDMHSVVRQNTMDYIYQNRDYFAQYVTEDFNSYVNRKRHENVHGNHVEIQAVSEMYNRPIEVYIYAAEPVNVFNATEHNSGYEPIRLSYQRGSHYNSIRNPWKATVGIGLGLAGYHPGEADINQLNDAVKESEDLLIEQTMLEDKLKATDWEATNEAIEEQVARESYLQWCKDNERRKKQSSSSTESSSTVTSMELRGSPRSRTSGGCASPHLLSNSLKQNHANSQRKASYSNHDFFQQMQNYKDLESIDLEIYKSNGLIKEDVSQSYNRSQFYDPYLLRYVAAAPIFQIQNSEPILYLRAEKEESSKVPYKKGMKSFFPADVYEQRLSRSVSPQSKCERISRNNSPSARSCDISFESSRLTRKNVIDLENALYEVIHNPSVLSSYKKSSNIYVQSNDSSSICSDDEVRAFRKRNSADFSDIVSEDGITKKRTAYGNNNSEQSHSSDELKQFDGRISMKKSRDKRDCFYRYGRRLSRSVVLPEDVLQDLEDEKVSHNLRSRSISFPSHKSTNVSQEKTQKKSLLRSPSYCSSNTSSQGSRSASPLPVTCLSSIQEDAAPSSKEEPNGIERLGSPKASTSKMSDFHRSLYEGLQAYESSQAGDAWGETNDLRMALAASELEYYAQLKRTHETSRQKHDPMAPSTSHRIP</sequence>
<feature type="compositionally biased region" description="Polar residues" evidence="8">
    <location>
        <begin position="684"/>
        <end position="700"/>
    </location>
</feature>
<keyword evidence="5" id="KW-0833">Ubl conjugation pathway</keyword>
<dbReference type="InterPro" id="IPR050704">
    <property type="entry name" value="Peptidase_C85-like"/>
</dbReference>
<evidence type="ECO:0000256" key="1">
    <source>
        <dbReference type="ARBA" id="ARBA00000707"/>
    </source>
</evidence>
<protein>
    <recommendedName>
        <fullName evidence="3">ubiquitinyl hydrolase 1</fullName>
        <ecNumber evidence="3">3.4.19.12</ecNumber>
    </recommendedName>
    <alternativeName>
        <fullName evidence="7">Deubiquitinating enzyme A</fullName>
    </alternativeName>
</protein>
<dbReference type="GO" id="GO:0006508">
    <property type="term" value="P:proteolysis"/>
    <property type="evidence" value="ECO:0007669"/>
    <property type="project" value="UniProtKB-KW"/>
</dbReference>
<dbReference type="Pfam" id="PF02338">
    <property type="entry name" value="OTU"/>
    <property type="match status" value="1"/>
</dbReference>
<evidence type="ECO:0000259" key="9">
    <source>
        <dbReference type="PROSITE" id="PS50802"/>
    </source>
</evidence>
<dbReference type="PANTHER" id="PTHR12419:SF4">
    <property type="entry name" value="OTU DOMAIN-CONTAINING PROTEIN 5"/>
    <property type="match status" value="1"/>
</dbReference>
<dbReference type="GO" id="GO:0004843">
    <property type="term" value="F:cysteine-type deubiquitinase activity"/>
    <property type="evidence" value="ECO:0007669"/>
    <property type="project" value="UniProtKB-EC"/>
</dbReference>
<feature type="compositionally biased region" description="Basic and acidic residues" evidence="8">
    <location>
        <begin position="811"/>
        <end position="822"/>
    </location>
</feature>
<dbReference type="PANTHER" id="PTHR12419">
    <property type="entry name" value="OTU DOMAIN CONTAINING PROTEIN"/>
    <property type="match status" value="1"/>
</dbReference>
<feature type="compositionally biased region" description="Polar residues" evidence="8">
    <location>
        <begin position="19"/>
        <end position="35"/>
    </location>
</feature>
<feature type="compositionally biased region" description="Basic and acidic residues" evidence="8">
    <location>
        <begin position="132"/>
        <end position="141"/>
    </location>
</feature>
<evidence type="ECO:0000256" key="4">
    <source>
        <dbReference type="ARBA" id="ARBA00022670"/>
    </source>
</evidence>
<evidence type="ECO:0000256" key="6">
    <source>
        <dbReference type="ARBA" id="ARBA00022801"/>
    </source>
</evidence>
<evidence type="ECO:0000256" key="2">
    <source>
        <dbReference type="ARBA" id="ARBA00010407"/>
    </source>
</evidence>
<feature type="region of interest" description="Disordered" evidence="8">
    <location>
        <begin position="358"/>
        <end position="399"/>
    </location>
</feature>
<dbReference type="InterPro" id="IPR038765">
    <property type="entry name" value="Papain-like_cys_pep_sf"/>
</dbReference>
<accession>A0A6M2DKB4</accession>
<feature type="compositionally biased region" description="Polar residues" evidence="8">
    <location>
        <begin position="712"/>
        <end position="726"/>
    </location>
</feature>
<feature type="compositionally biased region" description="Low complexity" evidence="8">
    <location>
        <begin position="103"/>
        <end position="112"/>
    </location>
</feature>
<dbReference type="PROSITE" id="PS50802">
    <property type="entry name" value="OTU"/>
    <property type="match status" value="1"/>
</dbReference>
<dbReference type="EC" id="3.4.19.12" evidence="3"/>
<evidence type="ECO:0000256" key="8">
    <source>
        <dbReference type="SAM" id="MobiDB-lite"/>
    </source>
</evidence>